<evidence type="ECO:0000256" key="1">
    <source>
        <dbReference type="ARBA" id="ARBA00006184"/>
    </source>
</evidence>
<dbReference type="RefSeq" id="WP_125672904.1">
    <property type="nucleotide sequence ID" value="NZ_RCOS01000172.1"/>
</dbReference>
<dbReference type="SUPFAM" id="SSF52540">
    <property type="entry name" value="P-loop containing nucleoside triphosphate hydrolases"/>
    <property type="match status" value="1"/>
</dbReference>
<keyword evidence="5" id="KW-1185">Reference proteome</keyword>
<dbReference type="InterPro" id="IPR049945">
    <property type="entry name" value="AAA_22"/>
</dbReference>
<comment type="caution">
    <text evidence="4">The sequence shown here is derived from an EMBL/GenBank/DDBJ whole genome shotgun (WGS) entry which is preliminary data.</text>
</comment>
<proteinExistence type="inferred from homology"/>
<comment type="similarity">
    <text evidence="1">Belongs to the CDC6/cdc18 family.</text>
</comment>
<dbReference type="InterPro" id="IPR036390">
    <property type="entry name" value="WH_DNA-bd_sf"/>
</dbReference>
<feature type="domain" description="AAA+ ATPase" evidence="3">
    <location>
        <begin position="59"/>
        <end position="315"/>
    </location>
</feature>
<name>A0A3R9PBL4_9CREN</name>
<accession>A0A3R9PBL4</accession>
<evidence type="ECO:0000313" key="4">
    <source>
        <dbReference type="EMBL" id="RSN71652.1"/>
    </source>
</evidence>
<dbReference type="GO" id="GO:0016887">
    <property type="term" value="F:ATP hydrolysis activity"/>
    <property type="evidence" value="ECO:0007669"/>
    <property type="project" value="InterPro"/>
</dbReference>
<dbReference type="Pfam" id="PF13401">
    <property type="entry name" value="AAA_22"/>
    <property type="match status" value="1"/>
</dbReference>
<dbReference type="PANTHER" id="PTHR10763">
    <property type="entry name" value="CELL DIVISION CONTROL PROTEIN 6-RELATED"/>
    <property type="match status" value="1"/>
</dbReference>
<dbReference type="InterPro" id="IPR050311">
    <property type="entry name" value="ORC1/CDC6"/>
</dbReference>
<dbReference type="InterPro" id="IPR027417">
    <property type="entry name" value="P-loop_NTPase"/>
</dbReference>
<dbReference type="OrthoDB" id="53276at2157"/>
<dbReference type="Gene3D" id="1.10.8.60">
    <property type="match status" value="1"/>
</dbReference>
<dbReference type="AlphaFoldDB" id="A0A3R9PBL4"/>
<dbReference type="Proteomes" id="UP000277582">
    <property type="component" value="Unassembled WGS sequence"/>
</dbReference>
<dbReference type="Gene3D" id="3.40.50.300">
    <property type="entry name" value="P-loop containing nucleotide triphosphate hydrolases"/>
    <property type="match status" value="1"/>
</dbReference>
<organism evidence="4 5">
    <name type="scientific">Candidatus Methanodesulfokora washburnensis</name>
    <dbReference type="NCBI Taxonomy" id="2478471"/>
    <lineage>
        <taxon>Archaea</taxon>
        <taxon>Thermoproteota</taxon>
        <taxon>Candidatus Korarchaeia</taxon>
        <taxon>Candidatus Korarchaeia incertae sedis</taxon>
        <taxon>Candidatus Methanodesulfokora</taxon>
    </lineage>
</organism>
<evidence type="ECO:0000256" key="2">
    <source>
        <dbReference type="ARBA" id="ARBA00022705"/>
    </source>
</evidence>
<keyword evidence="2" id="KW-0235">DNA replication</keyword>
<evidence type="ECO:0000259" key="3">
    <source>
        <dbReference type="SMART" id="SM00382"/>
    </source>
</evidence>
<gene>
    <name evidence="4" type="ORF">D6D85_15700</name>
</gene>
<protein>
    <submittedName>
        <fullName evidence="4">AAA family ATPase</fullName>
    </submittedName>
</protein>
<sequence>MGQQKTLDSFLVFEEGIRRGENIKNNAVFRLDYIPEKIYEREQYRVIGREIGVHMGKGAGSHLLISGTRGTGKTLTVRYLLEESRKFAMERGIDLEVFYIPVRRFRNTYSILKEITSSKHGTPYDALTEKAKKKLEEKKIILALDELEFLEDMEILYFLSRETNAMVLAIVTNPLWVKKLEDSIQSSFQPEPIIFPPYSATELFEILRQRAELGLYEYDEKGIEILSAIVASRFNGDARYGILALKHLGKENKWDEETVNSAVAKSVRDLELLLLATLSHESLDLLSILATHPDGMSTTELFHTFRRKWDVSKPTFFTYLNDLDKQGLIGTGGGRRGKPYIVTLLLQYPELIKEELKRREVK</sequence>
<evidence type="ECO:0000313" key="5">
    <source>
        <dbReference type="Proteomes" id="UP000277582"/>
    </source>
</evidence>
<dbReference type="EMBL" id="RCOS01000172">
    <property type="protein sequence ID" value="RSN71652.1"/>
    <property type="molecule type" value="Genomic_DNA"/>
</dbReference>
<dbReference type="PANTHER" id="PTHR10763:SF26">
    <property type="entry name" value="CELL DIVISION CONTROL PROTEIN 6 HOMOLOG"/>
    <property type="match status" value="1"/>
</dbReference>
<dbReference type="SMART" id="SM00382">
    <property type="entry name" value="AAA"/>
    <property type="match status" value="1"/>
</dbReference>
<dbReference type="GO" id="GO:0006260">
    <property type="term" value="P:DNA replication"/>
    <property type="evidence" value="ECO:0007669"/>
    <property type="project" value="UniProtKB-KW"/>
</dbReference>
<reference evidence="4 5" key="1">
    <citation type="submission" date="2018-10" db="EMBL/GenBank/DDBJ databases">
        <title>Co-occurring genomic capacity for anaerobic methane metabolism and dissimilatory sulfite reduction discovered in the Korarchaeota.</title>
        <authorList>
            <person name="Mckay L.J."/>
            <person name="Dlakic M."/>
            <person name="Fields M.W."/>
            <person name="Delmont T.O."/>
            <person name="Eren A.M."/>
            <person name="Jay Z.J."/>
            <person name="Klingelsmith K.B."/>
            <person name="Rusch D.B."/>
            <person name="Inskeep W.P."/>
        </authorList>
    </citation>
    <scope>NUCLEOTIDE SEQUENCE [LARGE SCALE GENOMIC DNA]</scope>
    <source>
        <strain evidence="4 5">MDKW</strain>
    </source>
</reference>
<dbReference type="SUPFAM" id="SSF46785">
    <property type="entry name" value="Winged helix' DNA-binding domain"/>
    <property type="match status" value="1"/>
</dbReference>
<dbReference type="InterPro" id="IPR003593">
    <property type="entry name" value="AAA+_ATPase"/>
</dbReference>